<organism evidence="1 2">
    <name type="scientific">Romanomermis culicivorax</name>
    <name type="common">Nematode worm</name>
    <dbReference type="NCBI Taxonomy" id="13658"/>
    <lineage>
        <taxon>Eukaryota</taxon>
        <taxon>Metazoa</taxon>
        <taxon>Ecdysozoa</taxon>
        <taxon>Nematoda</taxon>
        <taxon>Enoplea</taxon>
        <taxon>Dorylaimia</taxon>
        <taxon>Mermithida</taxon>
        <taxon>Mermithoidea</taxon>
        <taxon>Mermithidae</taxon>
        <taxon>Romanomermis</taxon>
    </lineage>
</organism>
<accession>A0A915IBB7</accession>
<keyword evidence="1" id="KW-1185">Reference proteome</keyword>
<evidence type="ECO:0000313" key="2">
    <source>
        <dbReference type="WBParaSite" id="nRc.2.0.1.t11073-RA"/>
    </source>
</evidence>
<dbReference type="WBParaSite" id="nRc.2.0.1.t11073-RA">
    <property type="protein sequence ID" value="nRc.2.0.1.t11073-RA"/>
    <property type="gene ID" value="nRc.2.0.1.g11073"/>
</dbReference>
<evidence type="ECO:0000313" key="1">
    <source>
        <dbReference type="Proteomes" id="UP000887565"/>
    </source>
</evidence>
<sequence>MTQKETKTQWYIECCIAEVRSNEWCNDCSDTAERFKLLAIGSVPFPSKTASINDPLETLDDY</sequence>
<proteinExistence type="predicted"/>
<name>A0A915IBB7_ROMCU</name>
<dbReference type="Proteomes" id="UP000887565">
    <property type="component" value="Unplaced"/>
</dbReference>
<protein>
    <submittedName>
        <fullName evidence="2">Uncharacterized protein</fullName>
    </submittedName>
</protein>
<reference evidence="2" key="1">
    <citation type="submission" date="2022-11" db="UniProtKB">
        <authorList>
            <consortium name="WormBaseParasite"/>
        </authorList>
    </citation>
    <scope>IDENTIFICATION</scope>
</reference>
<dbReference type="AlphaFoldDB" id="A0A915IBB7"/>